<organism evidence="2">
    <name type="scientific">seawater metagenome</name>
    <dbReference type="NCBI Taxonomy" id="1561972"/>
    <lineage>
        <taxon>unclassified sequences</taxon>
        <taxon>metagenomes</taxon>
        <taxon>ecological metagenomes</taxon>
    </lineage>
</organism>
<reference evidence="2" key="1">
    <citation type="submission" date="2019-09" db="EMBL/GenBank/DDBJ databases">
        <authorList>
            <person name="Needham M D."/>
        </authorList>
    </citation>
    <scope>NUCLEOTIDE SEQUENCE</scope>
</reference>
<proteinExistence type="predicted"/>
<dbReference type="EMBL" id="CABVLZ010000007">
    <property type="protein sequence ID" value="VVU95639.1"/>
    <property type="molecule type" value="Genomic_DNA"/>
</dbReference>
<feature type="domain" description="NFACT RNA-binding" evidence="1">
    <location>
        <begin position="7"/>
        <end position="100"/>
    </location>
</feature>
<dbReference type="Pfam" id="PF05670">
    <property type="entry name" value="NFACT-R_1"/>
    <property type="match status" value="1"/>
</dbReference>
<gene>
    <name evidence="2" type="ORF">CPAV1605_1392</name>
</gene>
<protein>
    <recommendedName>
        <fullName evidence="1">NFACT RNA-binding domain-containing protein</fullName>
    </recommendedName>
</protein>
<accession>A0A5E8CL93</accession>
<evidence type="ECO:0000259" key="1">
    <source>
        <dbReference type="Pfam" id="PF05670"/>
    </source>
</evidence>
<sequence>MIKYSIEEKYEIWVGQNAQDNWNILNQSQQNYIWMHLDKFSSPYVIITTNDVNSKDLLYAAQLCKEHSKYKFLKNINVIYTEVKNIKKGKEIGSAIVKGKTKKITV</sequence>
<dbReference type="AlphaFoldDB" id="A0A5E8CL93"/>
<dbReference type="InterPro" id="IPR008532">
    <property type="entry name" value="NFACT_RNA-bd"/>
</dbReference>
<evidence type="ECO:0000313" key="2">
    <source>
        <dbReference type="EMBL" id="VVU95639.1"/>
    </source>
</evidence>
<name>A0A5E8CL93_9ZZZZ</name>